<evidence type="ECO:0000313" key="3">
    <source>
        <dbReference type="Proteomes" id="UP001185863"/>
    </source>
</evidence>
<evidence type="ECO:0000313" key="2">
    <source>
        <dbReference type="EMBL" id="MDV7264286.1"/>
    </source>
</evidence>
<comment type="caution">
    <text evidence="2">The sequence shown here is derived from an EMBL/GenBank/DDBJ whole genome shotgun (WGS) entry which is preliminary data.</text>
</comment>
<feature type="compositionally biased region" description="Basic and acidic residues" evidence="1">
    <location>
        <begin position="1"/>
        <end position="18"/>
    </location>
</feature>
<dbReference type="AlphaFoldDB" id="A0AAE4UX94"/>
<proteinExistence type="predicted"/>
<accession>A0AAE4UX94</accession>
<protein>
    <submittedName>
        <fullName evidence="2">Uncharacterized protein</fullName>
    </submittedName>
</protein>
<dbReference type="EMBL" id="JAWLUP010000009">
    <property type="protein sequence ID" value="MDV7264286.1"/>
    <property type="molecule type" value="Genomic_DNA"/>
</dbReference>
<gene>
    <name evidence="2" type="ORF">R4315_06980</name>
</gene>
<feature type="region of interest" description="Disordered" evidence="1">
    <location>
        <begin position="1"/>
        <end position="60"/>
    </location>
</feature>
<reference evidence="2" key="1">
    <citation type="submission" date="2023-10" db="EMBL/GenBank/DDBJ databases">
        <title>Development of a sustainable strategy for remediation of hydrocarbon-contaminated territories based on the waste exchange concept.</title>
        <authorList>
            <person name="Krivoruchko A."/>
        </authorList>
    </citation>
    <scope>NUCLEOTIDE SEQUENCE</scope>
    <source>
        <strain evidence="2">IEGM 68</strain>
    </source>
</reference>
<dbReference type="RefSeq" id="WP_317745884.1">
    <property type="nucleotide sequence ID" value="NZ_JAWLUP010000009.1"/>
</dbReference>
<dbReference type="Proteomes" id="UP001185863">
    <property type="component" value="Unassembled WGS sequence"/>
</dbReference>
<evidence type="ECO:0000256" key="1">
    <source>
        <dbReference type="SAM" id="MobiDB-lite"/>
    </source>
</evidence>
<name>A0AAE4UX94_9NOCA</name>
<sequence>MVEDAELTRARKDLERAFPRATVPEVSERKRGDLPIPDSIRQPPSSRQRKVRSVNKHEAQSRLPAVGYTAVKTLIDDPDRWNTVGEALSTARGDAQQLEEETRSQVQRVDRAIRTAERWGDRGHILYCAVTLPHQVPQEAVNLPSTLQPGARLDFEHTSRLYTVYGFLVRCWS</sequence>
<organism evidence="2 3">
    <name type="scientific">Rhodococcus oxybenzonivorans</name>
    <dbReference type="NCBI Taxonomy" id="1990687"/>
    <lineage>
        <taxon>Bacteria</taxon>
        <taxon>Bacillati</taxon>
        <taxon>Actinomycetota</taxon>
        <taxon>Actinomycetes</taxon>
        <taxon>Mycobacteriales</taxon>
        <taxon>Nocardiaceae</taxon>
        <taxon>Rhodococcus</taxon>
    </lineage>
</organism>